<evidence type="ECO:0000256" key="1">
    <source>
        <dbReference type="SAM" id="MobiDB-lite"/>
    </source>
</evidence>
<feature type="compositionally biased region" description="Pro residues" evidence="1">
    <location>
        <begin position="611"/>
        <end position="620"/>
    </location>
</feature>
<dbReference type="SUPFAM" id="SSF48371">
    <property type="entry name" value="ARM repeat"/>
    <property type="match status" value="1"/>
</dbReference>
<gene>
    <name evidence="2" type="ORF">TRFO_33525</name>
</gene>
<sequence length="620" mass="70131">MSKEINFNALKKGSGQSFLKELTGIPGNLTPENAEEFFSTAINLLRADIPESSMSRLIVAICKSIQTQQFLDLFVENKYALKLPFNRPFLQEQILDLIYIMVNFSPRSITRKLSKKFQKLIKSNARKCLTVLALFGKQFERILDPWPMLDLLFKESSYFRKQDCVDDYISLLVYLCQKYDDFKESRQQHCWGSICEALNSENDSTLITSYYALCSIYELNPVIVSSFQFPSVAVAIHLRKPAVSRAAMSLLFRTQPTCPAPGVVQALISIAQTEVNANLILAKMAMNKETASILVHDATWMTKELPTVVDTMRIFAAVLSHVGIRAKIMKKPESIDFFRSTIAVKHEGVLSAVCTFIRRLGITKEYCNQLSKSEFLSQFFVTAFESDDVDNSDNEILIKSTLLLIDTLAKVCFVRELVDCCDYVAKIINSDSEFTSTACKVAVELARYNKCAIRFKQLKITEFFERKQKDPDMKKFSTAFSKAYKKAFNDEEEDDNEEESQKSSSGSSSSEREKQPKKLENKQQEEKTKKEDKSSSSERRKSSSDEENEKEKQEREVEPLIETPKKQQISSSSSSDEVRPKSGLSSKIPILPKPDNATAMLPGTLPGVLEAPPPASPRNH</sequence>
<dbReference type="RefSeq" id="XP_068353094.1">
    <property type="nucleotide sequence ID" value="XM_068509130.1"/>
</dbReference>
<dbReference type="EMBL" id="MLAK01000979">
    <property type="protein sequence ID" value="OHS99957.1"/>
    <property type="molecule type" value="Genomic_DNA"/>
</dbReference>
<accession>A0A1J4JR18</accession>
<evidence type="ECO:0000313" key="2">
    <source>
        <dbReference type="EMBL" id="OHS99957.1"/>
    </source>
</evidence>
<dbReference type="VEuPathDB" id="TrichDB:TRFO_33525"/>
<protein>
    <submittedName>
        <fullName evidence="2">Uncharacterized protein</fullName>
    </submittedName>
</protein>
<proteinExistence type="predicted"/>
<evidence type="ECO:0000313" key="3">
    <source>
        <dbReference type="Proteomes" id="UP000179807"/>
    </source>
</evidence>
<feature type="compositionally biased region" description="Basic and acidic residues" evidence="1">
    <location>
        <begin position="510"/>
        <end position="558"/>
    </location>
</feature>
<dbReference type="InterPro" id="IPR016024">
    <property type="entry name" value="ARM-type_fold"/>
</dbReference>
<feature type="region of interest" description="Disordered" evidence="1">
    <location>
        <begin position="488"/>
        <end position="620"/>
    </location>
</feature>
<dbReference type="GeneID" id="94843834"/>
<dbReference type="Proteomes" id="UP000179807">
    <property type="component" value="Unassembled WGS sequence"/>
</dbReference>
<dbReference type="AlphaFoldDB" id="A0A1J4JR18"/>
<comment type="caution">
    <text evidence="2">The sequence shown here is derived from an EMBL/GenBank/DDBJ whole genome shotgun (WGS) entry which is preliminary data.</text>
</comment>
<name>A0A1J4JR18_9EUKA</name>
<reference evidence="2" key="1">
    <citation type="submission" date="2016-10" db="EMBL/GenBank/DDBJ databases">
        <authorList>
            <person name="Benchimol M."/>
            <person name="Almeida L.G."/>
            <person name="Vasconcelos A.T."/>
            <person name="Perreira-Neves A."/>
            <person name="Rosa I.A."/>
            <person name="Tasca T."/>
            <person name="Bogo M.R."/>
            <person name="de Souza W."/>
        </authorList>
    </citation>
    <scope>NUCLEOTIDE SEQUENCE [LARGE SCALE GENOMIC DNA]</scope>
    <source>
        <strain evidence="2">K</strain>
    </source>
</reference>
<keyword evidence="3" id="KW-1185">Reference proteome</keyword>
<organism evidence="2 3">
    <name type="scientific">Tritrichomonas foetus</name>
    <dbReference type="NCBI Taxonomy" id="1144522"/>
    <lineage>
        <taxon>Eukaryota</taxon>
        <taxon>Metamonada</taxon>
        <taxon>Parabasalia</taxon>
        <taxon>Tritrichomonadida</taxon>
        <taxon>Tritrichomonadidae</taxon>
        <taxon>Tritrichomonas</taxon>
    </lineage>
</organism>